<protein>
    <submittedName>
        <fullName evidence="1">Predicted protein</fullName>
    </submittedName>
</protein>
<accession>D5ZNT7</accession>
<reference evidence="2" key="1">
    <citation type="submission" date="2008-12" db="EMBL/GenBank/DDBJ databases">
        <title>Annotation of Streptomyces ghanaensis ATCC 14672.</title>
        <authorList>
            <consortium name="The Broad Institute Genome Sequencing Platform"/>
            <consortium name="Broad Institute Microbial Sequencing Center"/>
            <person name="Fischbach M."/>
            <person name="Ward D."/>
            <person name="Young S."/>
            <person name="Kodira C.D."/>
            <person name="Zeng Q."/>
            <person name="Koehrsen M."/>
            <person name="Godfrey P."/>
            <person name="Alvarado L."/>
            <person name="Berlin A.M."/>
            <person name="Borenstein D."/>
            <person name="Chen Z."/>
            <person name="Engels R."/>
            <person name="Freedman E."/>
            <person name="Gellesch M."/>
            <person name="Goldberg J."/>
            <person name="Griggs A."/>
            <person name="Gujja S."/>
            <person name="Heiman D.I."/>
            <person name="Hepburn T.A."/>
            <person name="Howarth C."/>
            <person name="Jen D."/>
            <person name="Larson L."/>
            <person name="Lewis B."/>
            <person name="Mehta T."/>
            <person name="Park D."/>
            <person name="Pearson M."/>
            <person name="Roberts A."/>
            <person name="Saif S."/>
            <person name="Shea T.D."/>
            <person name="Shenoy N."/>
            <person name="Sisk P."/>
            <person name="Stolte C."/>
            <person name="Sykes S.N."/>
            <person name="Walk T."/>
            <person name="White J."/>
            <person name="Yandava C."/>
            <person name="Straight P."/>
            <person name="Clardy J."/>
            <person name="Hung D."/>
            <person name="Kolter R."/>
            <person name="Mekalanos J."/>
            <person name="Walker S."/>
            <person name="Walsh C.T."/>
            <person name="Wieland B.L.C."/>
            <person name="Ilzarbe M."/>
            <person name="Galagan J."/>
            <person name="Nusbaum C."/>
            <person name="Birren B."/>
        </authorList>
    </citation>
    <scope>NUCLEOTIDE SEQUENCE [LARGE SCALE GENOMIC DNA]</scope>
    <source>
        <strain evidence="2">ATCC 14672 / DSM 40746 / JCM 4963 / KCTC 9882 / NRRL B-12104 / FH 1290</strain>
    </source>
</reference>
<proteinExistence type="predicted"/>
<sequence>MQLALVSGLVMQHLTDPESAPTTDEVLAGSRALAAHLPEEE</sequence>
<evidence type="ECO:0000313" key="2">
    <source>
        <dbReference type="Proteomes" id="UP000003824"/>
    </source>
</evidence>
<dbReference type="AlphaFoldDB" id="D5ZNT7"/>
<dbReference type="EMBL" id="DS999641">
    <property type="protein sequence ID" value="EFE72218.2"/>
    <property type="molecule type" value="Genomic_DNA"/>
</dbReference>
<dbReference type="Proteomes" id="UP000003824">
    <property type="component" value="Unassembled WGS sequence"/>
</dbReference>
<name>D5ZNT7_STRV1</name>
<organism evidence="1 2">
    <name type="scientific">Streptomyces viridosporus (strain ATCC 14672 / DSM 40746 / JCM 4963 / KCTC 9882 / NRRL B-12104 / FH 1290)</name>
    <name type="common">Streptomyces ghanaensis</name>
    <dbReference type="NCBI Taxonomy" id="566461"/>
    <lineage>
        <taxon>Bacteria</taxon>
        <taxon>Bacillati</taxon>
        <taxon>Actinomycetota</taxon>
        <taxon>Actinomycetes</taxon>
        <taxon>Kitasatosporales</taxon>
        <taxon>Streptomycetaceae</taxon>
        <taxon>Streptomyces</taxon>
    </lineage>
</organism>
<evidence type="ECO:0000313" key="1">
    <source>
        <dbReference type="EMBL" id="EFE72218.2"/>
    </source>
</evidence>
<gene>
    <name evidence="1" type="ORF">SSFG_07453</name>
</gene>
<dbReference type="RefSeq" id="WP_004993661.1">
    <property type="nucleotide sequence ID" value="NZ_DS999641.1"/>
</dbReference>